<accession>A0A9P5MXG7</accession>
<name>A0A9P5MXG7_9AGAM</name>
<proteinExistence type="predicted"/>
<evidence type="ECO:0000313" key="1">
    <source>
        <dbReference type="EMBL" id="KAF8481038.1"/>
    </source>
</evidence>
<keyword evidence="2" id="KW-1185">Reference proteome</keyword>
<protein>
    <submittedName>
        <fullName evidence="1">Uncharacterized protein</fullName>
    </submittedName>
</protein>
<sequence length="217" mass="24149">MRIRVLVASTSALHATLLRADFKLQLQHVASVETSTHTHSPSLSFVRFRWLVALTDDFPPPQTPPLHSHAVRTRQVPLQHVKNESWQIEPGRFGADCSLGWVQPPLWIENDITSPPLDPFPLVISSSFSFTDWSALKTHDHRRTDIARPYCATASTFQVYYASSSCNHVRVMRRFSRPSTIGTTSTLSALTLSHSPVDLSSLRSPIKPLSSPSENGG</sequence>
<gene>
    <name evidence="1" type="ORF">DFH94DRAFT_439548</name>
</gene>
<dbReference type="Proteomes" id="UP000759537">
    <property type="component" value="Unassembled WGS sequence"/>
</dbReference>
<dbReference type="EMBL" id="WHVB01000007">
    <property type="protein sequence ID" value="KAF8481038.1"/>
    <property type="molecule type" value="Genomic_DNA"/>
</dbReference>
<organism evidence="1 2">
    <name type="scientific">Russula ochroleuca</name>
    <dbReference type="NCBI Taxonomy" id="152965"/>
    <lineage>
        <taxon>Eukaryota</taxon>
        <taxon>Fungi</taxon>
        <taxon>Dikarya</taxon>
        <taxon>Basidiomycota</taxon>
        <taxon>Agaricomycotina</taxon>
        <taxon>Agaricomycetes</taxon>
        <taxon>Russulales</taxon>
        <taxon>Russulaceae</taxon>
        <taxon>Russula</taxon>
    </lineage>
</organism>
<reference evidence="1" key="1">
    <citation type="submission" date="2019-10" db="EMBL/GenBank/DDBJ databases">
        <authorList>
            <consortium name="DOE Joint Genome Institute"/>
            <person name="Kuo A."/>
            <person name="Miyauchi S."/>
            <person name="Kiss E."/>
            <person name="Drula E."/>
            <person name="Kohler A."/>
            <person name="Sanchez-Garcia M."/>
            <person name="Andreopoulos B."/>
            <person name="Barry K.W."/>
            <person name="Bonito G."/>
            <person name="Buee M."/>
            <person name="Carver A."/>
            <person name="Chen C."/>
            <person name="Cichocki N."/>
            <person name="Clum A."/>
            <person name="Culley D."/>
            <person name="Crous P.W."/>
            <person name="Fauchery L."/>
            <person name="Girlanda M."/>
            <person name="Hayes R."/>
            <person name="Keri Z."/>
            <person name="LaButti K."/>
            <person name="Lipzen A."/>
            <person name="Lombard V."/>
            <person name="Magnuson J."/>
            <person name="Maillard F."/>
            <person name="Morin E."/>
            <person name="Murat C."/>
            <person name="Nolan M."/>
            <person name="Ohm R."/>
            <person name="Pangilinan J."/>
            <person name="Pereira M."/>
            <person name="Perotto S."/>
            <person name="Peter M."/>
            <person name="Riley R."/>
            <person name="Sitrit Y."/>
            <person name="Stielow B."/>
            <person name="Szollosi G."/>
            <person name="Zifcakova L."/>
            <person name="Stursova M."/>
            <person name="Spatafora J.W."/>
            <person name="Tedersoo L."/>
            <person name="Vaario L.-M."/>
            <person name="Yamada A."/>
            <person name="Yan M."/>
            <person name="Wang P."/>
            <person name="Xu J."/>
            <person name="Bruns T."/>
            <person name="Baldrian P."/>
            <person name="Vilgalys R."/>
            <person name="Henrissat B."/>
            <person name="Grigoriev I.V."/>
            <person name="Hibbett D."/>
            <person name="Nagy L.G."/>
            <person name="Martin F.M."/>
        </authorList>
    </citation>
    <scope>NUCLEOTIDE SEQUENCE</scope>
    <source>
        <strain evidence="1">Prilba</strain>
    </source>
</reference>
<comment type="caution">
    <text evidence="1">The sequence shown here is derived from an EMBL/GenBank/DDBJ whole genome shotgun (WGS) entry which is preliminary data.</text>
</comment>
<dbReference type="AlphaFoldDB" id="A0A9P5MXG7"/>
<reference evidence="1" key="2">
    <citation type="journal article" date="2020" name="Nat. Commun.">
        <title>Large-scale genome sequencing of mycorrhizal fungi provides insights into the early evolution of symbiotic traits.</title>
        <authorList>
            <person name="Miyauchi S."/>
            <person name="Kiss E."/>
            <person name="Kuo A."/>
            <person name="Drula E."/>
            <person name="Kohler A."/>
            <person name="Sanchez-Garcia M."/>
            <person name="Morin E."/>
            <person name="Andreopoulos B."/>
            <person name="Barry K.W."/>
            <person name="Bonito G."/>
            <person name="Buee M."/>
            <person name="Carver A."/>
            <person name="Chen C."/>
            <person name="Cichocki N."/>
            <person name="Clum A."/>
            <person name="Culley D."/>
            <person name="Crous P.W."/>
            <person name="Fauchery L."/>
            <person name="Girlanda M."/>
            <person name="Hayes R.D."/>
            <person name="Keri Z."/>
            <person name="LaButti K."/>
            <person name="Lipzen A."/>
            <person name="Lombard V."/>
            <person name="Magnuson J."/>
            <person name="Maillard F."/>
            <person name="Murat C."/>
            <person name="Nolan M."/>
            <person name="Ohm R.A."/>
            <person name="Pangilinan J."/>
            <person name="Pereira M.F."/>
            <person name="Perotto S."/>
            <person name="Peter M."/>
            <person name="Pfister S."/>
            <person name="Riley R."/>
            <person name="Sitrit Y."/>
            <person name="Stielow J.B."/>
            <person name="Szollosi G."/>
            <person name="Zifcakova L."/>
            <person name="Stursova M."/>
            <person name="Spatafora J.W."/>
            <person name="Tedersoo L."/>
            <person name="Vaario L.M."/>
            <person name="Yamada A."/>
            <person name="Yan M."/>
            <person name="Wang P."/>
            <person name="Xu J."/>
            <person name="Bruns T."/>
            <person name="Baldrian P."/>
            <person name="Vilgalys R."/>
            <person name="Dunand C."/>
            <person name="Henrissat B."/>
            <person name="Grigoriev I.V."/>
            <person name="Hibbett D."/>
            <person name="Nagy L.G."/>
            <person name="Martin F.M."/>
        </authorList>
    </citation>
    <scope>NUCLEOTIDE SEQUENCE</scope>
    <source>
        <strain evidence="1">Prilba</strain>
    </source>
</reference>
<evidence type="ECO:0000313" key="2">
    <source>
        <dbReference type="Proteomes" id="UP000759537"/>
    </source>
</evidence>